<dbReference type="eggNOG" id="KOG4552">
    <property type="taxonomic scope" value="Eukaryota"/>
</dbReference>
<dbReference type="HOGENOM" id="CLU_095722_0_0_1"/>
<keyword evidence="10" id="KW-0560">Oxidoreductase</keyword>
<dbReference type="AlphaFoldDB" id="T1J439"/>
<accession>T1J439</accession>
<name>T1J439_STRMM</name>
<keyword evidence="8" id="KW-0274">FAD</keyword>
<protein>
    <recommendedName>
        <fullName evidence="11">Cyanocobalamin reductase (cyanide-eliminating)</fullName>
    </recommendedName>
</protein>
<comment type="similarity">
    <text evidence="4">Belongs to the MMACHC family.</text>
</comment>
<dbReference type="PhylomeDB" id="T1J439"/>
<dbReference type="CDD" id="cd12959">
    <property type="entry name" value="MMACHC-like"/>
    <property type="match status" value="1"/>
</dbReference>
<evidence type="ECO:0000256" key="9">
    <source>
        <dbReference type="ARBA" id="ARBA00022857"/>
    </source>
</evidence>
<evidence type="ECO:0000256" key="2">
    <source>
        <dbReference type="ARBA" id="ARBA00001974"/>
    </source>
</evidence>
<evidence type="ECO:0000256" key="3">
    <source>
        <dbReference type="ARBA" id="ARBA00004496"/>
    </source>
</evidence>
<dbReference type="Pfam" id="PF16690">
    <property type="entry name" value="MMACHC"/>
    <property type="match status" value="1"/>
</dbReference>
<dbReference type="OMA" id="IPCICES"/>
<reference evidence="13" key="1">
    <citation type="submission" date="2011-05" db="EMBL/GenBank/DDBJ databases">
        <authorList>
            <person name="Richards S.R."/>
            <person name="Qu J."/>
            <person name="Jiang H."/>
            <person name="Jhangiani S.N."/>
            <person name="Agravi P."/>
            <person name="Goodspeed R."/>
            <person name="Gross S."/>
            <person name="Mandapat C."/>
            <person name="Jackson L."/>
            <person name="Mathew T."/>
            <person name="Pu L."/>
            <person name="Thornton R."/>
            <person name="Saada N."/>
            <person name="Wilczek-Boney K.B."/>
            <person name="Lee S."/>
            <person name="Kovar C."/>
            <person name="Wu Y."/>
            <person name="Scherer S.E."/>
            <person name="Worley K.C."/>
            <person name="Muzny D.M."/>
            <person name="Gibbs R."/>
        </authorList>
    </citation>
    <scope>NUCLEOTIDE SEQUENCE</scope>
    <source>
        <strain evidence="13">Brora</strain>
    </source>
</reference>
<keyword evidence="9" id="KW-0521">NADP</keyword>
<dbReference type="EMBL" id="JH431835">
    <property type="status" value="NOT_ANNOTATED_CDS"/>
    <property type="molecule type" value="Genomic_DNA"/>
</dbReference>
<evidence type="ECO:0000256" key="1">
    <source>
        <dbReference type="ARBA" id="ARBA00001917"/>
    </source>
</evidence>
<dbReference type="GO" id="GO:0071949">
    <property type="term" value="F:FAD binding"/>
    <property type="evidence" value="ECO:0007669"/>
    <property type="project" value="TreeGrafter"/>
</dbReference>
<reference evidence="12" key="2">
    <citation type="submission" date="2015-02" db="UniProtKB">
        <authorList>
            <consortium name="EnsemblMetazoa"/>
        </authorList>
    </citation>
    <scope>IDENTIFICATION</scope>
</reference>
<evidence type="ECO:0000313" key="12">
    <source>
        <dbReference type="EnsemblMetazoa" id="SMAR008367-PA"/>
    </source>
</evidence>
<dbReference type="GO" id="GO:0033787">
    <property type="term" value="F:cyanocobalamin reductase (cyanide-eliminating) (NADP+) activity"/>
    <property type="evidence" value="ECO:0007669"/>
    <property type="project" value="TreeGrafter"/>
</dbReference>
<dbReference type="EnsemblMetazoa" id="SMAR008367-RA">
    <property type="protein sequence ID" value="SMAR008367-PA"/>
    <property type="gene ID" value="SMAR008367"/>
</dbReference>
<sequence length="241" mass="28897">MVDIEEKRMLNEISNYWLHRKFEAYPFKIKWYNNAVKPIFHLPYADDTLAFIVLSVPGMFDTTFVPFIRNNQSEIIKDPIDNCMVHEFNKFIEAFPSHEIVVFHDFDLDVKRKARVLVQTAGHVAGAAYFTKRATVHPRYGGWFGFRGVIILKDVMFPNLRQNEPVDSVPFREKKIELLEKFNFQWRDSSYRDVVPVAHRYSEEEKLYFDTLPKDRCKLIDKWRWNNGIMRNLVIWLWIRM</sequence>
<keyword evidence="6" id="KW-0285">Flavoprotein</keyword>
<dbReference type="GO" id="GO:0005737">
    <property type="term" value="C:cytoplasm"/>
    <property type="evidence" value="ECO:0007669"/>
    <property type="project" value="UniProtKB-SubCell"/>
</dbReference>
<dbReference type="GO" id="GO:0009235">
    <property type="term" value="P:cobalamin metabolic process"/>
    <property type="evidence" value="ECO:0007669"/>
    <property type="project" value="TreeGrafter"/>
</dbReference>
<evidence type="ECO:0000256" key="5">
    <source>
        <dbReference type="ARBA" id="ARBA00022490"/>
    </source>
</evidence>
<dbReference type="Proteomes" id="UP000014500">
    <property type="component" value="Unassembled WGS sequence"/>
</dbReference>
<evidence type="ECO:0000313" key="13">
    <source>
        <dbReference type="Proteomes" id="UP000014500"/>
    </source>
</evidence>
<dbReference type="InterPro" id="IPR032037">
    <property type="entry name" value="MMACHC"/>
</dbReference>
<proteinExistence type="inferred from homology"/>
<evidence type="ECO:0000256" key="10">
    <source>
        <dbReference type="ARBA" id="ARBA00023002"/>
    </source>
</evidence>
<dbReference type="PANTHER" id="PTHR31457:SF2">
    <property type="entry name" value="CYANOCOBALAMIN REDUCTASE _ ALKYLCOBALAMIN DEALKYLASE"/>
    <property type="match status" value="1"/>
</dbReference>
<keyword evidence="5" id="KW-0963">Cytoplasm</keyword>
<evidence type="ECO:0000256" key="8">
    <source>
        <dbReference type="ARBA" id="ARBA00022827"/>
    </source>
</evidence>
<evidence type="ECO:0000256" key="11">
    <source>
        <dbReference type="ARBA" id="ARBA00031313"/>
    </source>
</evidence>
<keyword evidence="7" id="KW-0288">FMN</keyword>
<evidence type="ECO:0000256" key="4">
    <source>
        <dbReference type="ARBA" id="ARBA00007762"/>
    </source>
</evidence>
<dbReference type="GO" id="GO:0032451">
    <property type="term" value="F:demethylase activity"/>
    <property type="evidence" value="ECO:0007669"/>
    <property type="project" value="TreeGrafter"/>
</dbReference>
<evidence type="ECO:0000256" key="7">
    <source>
        <dbReference type="ARBA" id="ARBA00022643"/>
    </source>
</evidence>
<dbReference type="STRING" id="126957.T1J439"/>
<evidence type="ECO:0000256" key="6">
    <source>
        <dbReference type="ARBA" id="ARBA00022630"/>
    </source>
</evidence>
<keyword evidence="13" id="KW-1185">Reference proteome</keyword>
<organism evidence="12 13">
    <name type="scientific">Strigamia maritima</name>
    <name type="common">European centipede</name>
    <name type="synonym">Geophilus maritimus</name>
    <dbReference type="NCBI Taxonomy" id="126957"/>
    <lineage>
        <taxon>Eukaryota</taxon>
        <taxon>Metazoa</taxon>
        <taxon>Ecdysozoa</taxon>
        <taxon>Arthropoda</taxon>
        <taxon>Myriapoda</taxon>
        <taxon>Chilopoda</taxon>
        <taxon>Pleurostigmophora</taxon>
        <taxon>Geophilomorpha</taxon>
        <taxon>Linotaeniidae</taxon>
        <taxon>Strigamia</taxon>
    </lineage>
</organism>
<comment type="cofactor">
    <cofactor evidence="1">
        <name>FMN</name>
        <dbReference type="ChEBI" id="CHEBI:58210"/>
    </cofactor>
</comment>
<comment type="cofactor">
    <cofactor evidence="2">
        <name>FAD</name>
        <dbReference type="ChEBI" id="CHEBI:57692"/>
    </cofactor>
</comment>
<dbReference type="PANTHER" id="PTHR31457">
    <property type="entry name" value="METHYLMALONIC ACIDURIA AND HOMOCYSTINURIA TYPE C PROTEIN"/>
    <property type="match status" value="1"/>
</dbReference>
<comment type="subcellular location">
    <subcellularLocation>
        <location evidence="3">Cytoplasm</location>
    </subcellularLocation>
</comment>